<feature type="coiled-coil region" evidence="2">
    <location>
        <begin position="54"/>
        <end position="114"/>
    </location>
</feature>
<name>A0AAE2YS56_9PROT</name>
<evidence type="ECO:0000256" key="2">
    <source>
        <dbReference type="SAM" id="Coils"/>
    </source>
</evidence>
<reference evidence="3" key="1">
    <citation type="journal article" date="2021" name="ISME J.">
        <title>Genomic evolution of the class Acidithiobacillia: deep-branching Proteobacteria living in extreme acidic conditions.</title>
        <authorList>
            <person name="Moya-Beltran A."/>
            <person name="Beard S."/>
            <person name="Rojas-Villalobos C."/>
            <person name="Issotta F."/>
            <person name="Gallardo Y."/>
            <person name="Ulloa R."/>
            <person name="Giaveno A."/>
            <person name="Degli Esposti M."/>
            <person name="Johnson D.B."/>
            <person name="Quatrini R."/>
        </authorList>
    </citation>
    <scope>NUCLEOTIDE SEQUENCE</scope>
    <source>
        <strain evidence="3">VAN18-1</strain>
    </source>
</reference>
<gene>
    <name evidence="3" type="ORF">HFQ13_13260</name>
</gene>
<sequence>MSLFKHASEIVQARINHFLDNAEDPSETLDLSYEKMMSNLQDTKRHLADVATEKLSLEHQMADAKKAADQADADARTALQANREDLAKAELTQKQAALAKLQSLQEAHDKIAAQVDKLTEFETKLQDRIESFRTQKEVMKGELAASQAEIQAENSLSGLGKGMNDAGEAMQRVQDRLGQSQSKAEAMEALMDSGAIDDPLDHRSKTDKEMAQLREQSGVDDDLARLKAEMAKSQPAKDSGS</sequence>
<keyword evidence="4" id="KW-1185">Reference proteome</keyword>
<dbReference type="PANTHER" id="PTHR31088">
    <property type="entry name" value="MEMBRANE-ASSOCIATED PROTEIN VIPP1, CHLOROPLASTIC"/>
    <property type="match status" value="1"/>
</dbReference>
<keyword evidence="2" id="KW-0175">Coiled coil</keyword>
<dbReference type="EMBL" id="JAAXYO010000182">
    <property type="protein sequence ID" value="MBU2789162.1"/>
    <property type="molecule type" value="Genomic_DNA"/>
</dbReference>
<comment type="similarity">
    <text evidence="1">Belongs to the PspA/Vipp/IM30 family.</text>
</comment>
<evidence type="ECO:0000313" key="4">
    <source>
        <dbReference type="Proteomes" id="UP001197378"/>
    </source>
</evidence>
<dbReference type="RefSeq" id="WP_215871438.1">
    <property type="nucleotide sequence ID" value="NZ_JAAXYO010000182.1"/>
</dbReference>
<dbReference type="InterPro" id="IPR007157">
    <property type="entry name" value="PspA_VIPP1"/>
</dbReference>
<evidence type="ECO:0000313" key="3">
    <source>
        <dbReference type="EMBL" id="MBU2789162.1"/>
    </source>
</evidence>
<accession>A0AAE2YS56</accession>
<dbReference type="PANTHER" id="PTHR31088:SF6">
    <property type="entry name" value="PHAGE SHOCK PROTEIN A"/>
    <property type="match status" value="1"/>
</dbReference>
<comment type="caution">
    <text evidence="3">The sequence shown here is derived from an EMBL/GenBank/DDBJ whole genome shotgun (WGS) entry which is preliminary data.</text>
</comment>
<dbReference type="Pfam" id="PF04012">
    <property type="entry name" value="PspA_IM30"/>
    <property type="match status" value="1"/>
</dbReference>
<organism evidence="3 4">
    <name type="scientific">Igneacidithiobacillus copahuensis</name>
    <dbReference type="NCBI Taxonomy" id="2724909"/>
    <lineage>
        <taxon>Bacteria</taxon>
        <taxon>Pseudomonadati</taxon>
        <taxon>Pseudomonadota</taxon>
        <taxon>Acidithiobacillia</taxon>
        <taxon>Acidithiobacillales</taxon>
        <taxon>Acidithiobacillaceae</taxon>
        <taxon>Igneacidithiobacillus</taxon>
    </lineage>
</organism>
<proteinExistence type="inferred from homology"/>
<dbReference type="Proteomes" id="UP001197378">
    <property type="component" value="Unassembled WGS sequence"/>
</dbReference>
<protein>
    <submittedName>
        <fullName evidence="3">PspA/IM30 family protein</fullName>
    </submittedName>
</protein>
<evidence type="ECO:0000256" key="1">
    <source>
        <dbReference type="ARBA" id="ARBA00043985"/>
    </source>
</evidence>
<dbReference type="AlphaFoldDB" id="A0AAE2YS56"/>